<accession>A0A2R3Q995</accession>
<name>A0A2R3Q995_9BURK</name>
<dbReference type="AlphaFoldDB" id="A0A2R3Q995"/>
<feature type="signal peptide" evidence="2">
    <location>
        <begin position="1"/>
        <end position="28"/>
    </location>
</feature>
<dbReference type="EMBL" id="CP027667">
    <property type="protein sequence ID" value="AVO48244.1"/>
    <property type="molecule type" value="Genomic_DNA"/>
</dbReference>
<proteinExistence type="predicted"/>
<evidence type="ECO:0000313" key="4">
    <source>
        <dbReference type="Proteomes" id="UP000237925"/>
    </source>
</evidence>
<evidence type="ECO:0000313" key="3">
    <source>
        <dbReference type="EMBL" id="AVO48244.1"/>
    </source>
</evidence>
<dbReference type="Proteomes" id="UP000237925">
    <property type="component" value="Chromosome"/>
</dbReference>
<evidence type="ECO:0000256" key="1">
    <source>
        <dbReference type="SAM" id="MobiDB-lite"/>
    </source>
</evidence>
<dbReference type="RefSeq" id="WP_106682724.1">
    <property type="nucleotide sequence ID" value="NZ_CP027667.1"/>
</dbReference>
<organism evidence="3 4">
    <name type="scientific">Melaminivora suipulveris</name>
    <dbReference type="NCBI Taxonomy" id="2109913"/>
    <lineage>
        <taxon>Bacteria</taxon>
        <taxon>Pseudomonadati</taxon>
        <taxon>Pseudomonadota</taxon>
        <taxon>Betaproteobacteria</taxon>
        <taxon>Burkholderiales</taxon>
        <taxon>Comamonadaceae</taxon>
        <taxon>Melaminivora</taxon>
    </lineage>
</organism>
<gene>
    <name evidence="3" type="ORF">C6568_02470</name>
</gene>
<feature type="chain" id="PRO_5015351088" description="Lipoprotein" evidence="2">
    <location>
        <begin position="29"/>
        <end position="188"/>
    </location>
</feature>
<evidence type="ECO:0000256" key="2">
    <source>
        <dbReference type="SAM" id="SignalP"/>
    </source>
</evidence>
<protein>
    <recommendedName>
        <fullName evidence="5">Lipoprotein</fullName>
    </recommendedName>
</protein>
<keyword evidence="2" id="KW-0732">Signal</keyword>
<dbReference type="KEGG" id="mela:C6568_02470"/>
<feature type="region of interest" description="Disordered" evidence="1">
    <location>
        <begin position="52"/>
        <end position="84"/>
    </location>
</feature>
<keyword evidence="4" id="KW-1185">Reference proteome</keyword>
<reference evidence="3 4" key="1">
    <citation type="submission" date="2018-03" db="EMBL/GenBank/DDBJ databases">
        <title>Genome sequencing of Melaminivora sp.</title>
        <authorList>
            <person name="Kim S.-J."/>
            <person name="Heo J."/>
            <person name="Ahn J.-H."/>
            <person name="Kwon S.-W."/>
        </authorList>
    </citation>
    <scope>NUCLEOTIDE SEQUENCE [LARGE SCALE GENOMIC DNA]</scope>
    <source>
        <strain evidence="3 4">SC2-9</strain>
    </source>
</reference>
<feature type="compositionally biased region" description="Basic and acidic residues" evidence="1">
    <location>
        <begin position="75"/>
        <end position="84"/>
    </location>
</feature>
<sequence length="188" mass="19450">MPQFSTPFLRAGLCLAAFAALTACGDKAADSPSAAEPSAPAASAPAAPAVFGPGATAPAESPLAAGGPLTSLRPELGRYPHEGGDYLRQGPLAERLRALLGEERYEVLLQNLQVSGPLSEEGDVWFITGNRQHQGGVEQAAVAFAPDLGVLRVWLLHDGKAQEFTDPPGAQLTWPTDVQTTLKNAAGG</sequence>
<dbReference type="OrthoDB" id="8812365at2"/>
<evidence type="ECO:0008006" key="5">
    <source>
        <dbReference type="Google" id="ProtNLM"/>
    </source>
</evidence>